<dbReference type="AlphaFoldDB" id="A0A443RSA5"/>
<feature type="domain" description="Peptidase S9A N-terminal" evidence="1">
    <location>
        <begin position="12"/>
        <end position="177"/>
    </location>
</feature>
<dbReference type="SUPFAM" id="SSF50993">
    <property type="entry name" value="Peptidase/esterase 'gauge' domain"/>
    <property type="match status" value="1"/>
</dbReference>
<comment type="caution">
    <text evidence="2">The sequence shown here is derived from an EMBL/GenBank/DDBJ whole genome shotgun (WGS) entry which is preliminary data.</text>
</comment>
<dbReference type="Pfam" id="PF02897">
    <property type="entry name" value="Peptidase_S9_N"/>
    <property type="match status" value="1"/>
</dbReference>
<gene>
    <name evidence="2" type="ORF">B4U80_10279</name>
</gene>
<reference evidence="2 3" key="1">
    <citation type="journal article" date="2018" name="Gigascience">
        <title>Genomes of trombidid mites reveal novel predicted allergens and laterally-transferred genes associated with secondary metabolism.</title>
        <authorList>
            <person name="Dong X."/>
            <person name="Chaisiri K."/>
            <person name="Xia D."/>
            <person name="Armstrong S.D."/>
            <person name="Fang Y."/>
            <person name="Donnelly M.J."/>
            <person name="Kadowaki T."/>
            <person name="McGarry J.W."/>
            <person name="Darby A.C."/>
            <person name="Makepeace B.L."/>
        </authorList>
    </citation>
    <scope>NUCLEOTIDE SEQUENCE [LARGE SCALE GENOMIC DNA]</scope>
    <source>
        <strain evidence="2">UoL-UT</strain>
    </source>
</reference>
<feature type="non-terminal residue" evidence="2">
    <location>
        <position position="180"/>
    </location>
</feature>
<evidence type="ECO:0000313" key="2">
    <source>
        <dbReference type="EMBL" id="RWS18145.1"/>
    </source>
</evidence>
<dbReference type="Gene3D" id="2.130.10.120">
    <property type="entry name" value="Prolyl oligopeptidase, N-terminal domain"/>
    <property type="match status" value="1"/>
</dbReference>
<proteinExistence type="predicted"/>
<dbReference type="GO" id="GO:0070012">
    <property type="term" value="F:oligopeptidase activity"/>
    <property type="evidence" value="ECO:0007669"/>
    <property type="project" value="TreeGrafter"/>
</dbReference>
<name>A0A443RSA5_9ACAR</name>
<dbReference type="PANTHER" id="PTHR42881">
    <property type="entry name" value="PROLYL ENDOPEPTIDASE"/>
    <property type="match status" value="1"/>
</dbReference>
<dbReference type="InterPro" id="IPR051167">
    <property type="entry name" value="Prolyl_oligopep/macrocyclase"/>
</dbReference>
<evidence type="ECO:0000313" key="3">
    <source>
        <dbReference type="Proteomes" id="UP000288716"/>
    </source>
</evidence>
<protein>
    <recommendedName>
        <fullName evidence="1">Peptidase S9A N-terminal domain-containing protein</fullName>
    </recommendedName>
</protein>
<dbReference type="GO" id="GO:0005829">
    <property type="term" value="C:cytosol"/>
    <property type="evidence" value="ECO:0007669"/>
    <property type="project" value="TreeGrafter"/>
</dbReference>
<accession>A0A443RSA5</accession>
<dbReference type="OrthoDB" id="248387at2759"/>
<evidence type="ECO:0000259" key="1">
    <source>
        <dbReference type="Pfam" id="PF02897"/>
    </source>
</evidence>
<feature type="non-terminal residue" evidence="2">
    <location>
        <position position="1"/>
    </location>
</feature>
<dbReference type="Proteomes" id="UP000288716">
    <property type="component" value="Unassembled WGS sequence"/>
</dbReference>
<organism evidence="2 3">
    <name type="scientific">Leptotrombidium deliense</name>
    <dbReference type="NCBI Taxonomy" id="299467"/>
    <lineage>
        <taxon>Eukaryota</taxon>
        <taxon>Metazoa</taxon>
        <taxon>Ecdysozoa</taxon>
        <taxon>Arthropoda</taxon>
        <taxon>Chelicerata</taxon>
        <taxon>Arachnida</taxon>
        <taxon>Acari</taxon>
        <taxon>Acariformes</taxon>
        <taxon>Trombidiformes</taxon>
        <taxon>Prostigmata</taxon>
        <taxon>Anystina</taxon>
        <taxon>Parasitengona</taxon>
        <taxon>Trombiculoidea</taxon>
        <taxon>Trombiculidae</taxon>
        <taxon>Leptotrombidium</taxon>
    </lineage>
</organism>
<dbReference type="VEuPathDB" id="VectorBase:LDEU013895"/>
<dbReference type="InterPro" id="IPR023302">
    <property type="entry name" value="Pept_S9A_N"/>
</dbReference>
<dbReference type="EMBL" id="NCKV01045211">
    <property type="protein sequence ID" value="RWS18145.1"/>
    <property type="molecule type" value="Genomic_DNA"/>
</dbReference>
<dbReference type="STRING" id="299467.A0A443RSA5"/>
<dbReference type="PANTHER" id="PTHR42881:SF2">
    <property type="entry name" value="PROLYL ENDOPEPTIDASE"/>
    <property type="match status" value="1"/>
</dbReference>
<sequence length="180" mass="20768">QSTKCDGTETCSRVNQKVFYHRINSPQSDDILTIQFKDNPGWRMDAFVSDCGKYLFVSARETCRQNLLFYSKLDTENTPIVGQLELTPIFDKFEADYIYVTNDGDKVTMRTNKNAPNFKVVCFDLNDPTEEKWTNVIEEHEKDVLSSCTCVNEDMLAVIYLRDVVNVLEIRKLKDGTLIQ</sequence>
<dbReference type="GO" id="GO:0004252">
    <property type="term" value="F:serine-type endopeptidase activity"/>
    <property type="evidence" value="ECO:0007669"/>
    <property type="project" value="InterPro"/>
</dbReference>
<keyword evidence="3" id="KW-1185">Reference proteome</keyword>